<keyword evidence="2" id="KW-1185">Reference proteome</keyword>
<dbReference type="Gene3D" id="2.30.130.30">
    <property type="entry name" value="Hypothetical protein"/>
    <property type="match status" value="1"/>
</dbReference>
<dbReference type="SUPFAM" id="SSF88697">
    <property type="entry name" value="PUA domain-like"/>
    <property type="match status" value="1"/>
</dbReference>
<sequence length="155" mass="17543">MRALTVQQPWAWAIFNGKRIENRTQLWRYRGPLAIHAGQRLSDRGMGDERIHRAVRHWQRGVVAHGGATPLLRDALEYGVVLGVVDLVDCHPDAGCCAPWGEQAYVEHGGRERRRITHLVLERPRLLPEPIPCKGLLGLWTPPADITAQLEELTR</sequence>
<dbReference type="OrthoDB" id="359066at2"/>
<reference evidence="1 2" key="1">
    <citation type="submission" date="2019-11" db="EMBL/GenBank/DDBJ databases">
        <authorList>
            <person name="Holert J."/>
        </authorList>
    </citation>
    <scope>NUCLEOTIDE SEQUENCE [LARGE SCALE GENOMIC DNA]</scope>
    <source>
        <strain evidence="1">BC8_1</strain>
    </source>
</reference>
<name>A0A5S9R448_MYCVN</name>
<dbReference type="RefSeq" id="WP_159233484.1">
    <property type="nucleotide sequence ID" value="NZ_CACSIP010000035.1"/>
</dbReference>
<proteinExistence type="predicted"/>
<evidence type="ECO:0000313" key="1">
    <source>
        <dbReference type="EMBL" id="CAA0129289.1"/>
    </source>
</evidence>
<organism evidence="1 2">
    <name type="scientific">Mycolicibacterium vanbaalenii</name>
    <name type="common">Mycobacterium vanbaalenii</name>
    <dbReference type="NCBI Taxonomy" id="110539"/>
    <lineage>
        <taxon>Bacteria</taxon>
        <taxon>Bacillati</taxon>
        <taxon>Actinomycetota</taxon>
        <taxon>Actinomycetes</taxon>
        <taxon>Mycobacteriales</taxon>
        <taxon>Mycobacteriaceae</taxon>
        <taxon>Mycolicibacterium</taxon>
    </lineage>
</organism>
<evidence type="ECO:0008006" key="3">
    <source>
        <dbReference type="Google" id="ProtNLM"/>
    </source>
</evidence>
<gene>
    <name evidence="1" type="ORF">AELLOGFF_05515</name>
</gene>
<dbReference type="InterPro" id="IPR015947">
    <property type="entry name" value="PUA-like_sf"/>
</dbReference>
<evidence type="ECO:0000313" key="2">
    <source>
        <dbReference type="Proteomes" id="UP000430146"/>
    </source>
</evidence>
<protein>
    <recommendedName>
        <fullName evidence="3">ASCH domain-containing protein</fullName>
    </recommendedName>
</protein>
<dbReference type="EMBL" id="CACSIP010000035">
    <property type="protein sequence ID" value="CAA0129289.1"/>
    <property type="molecule type" value="Genomic_DNA"/>
</dbReference>
<dbReference type="AlphaFoldDB" id="A0A5S9R448"/>
<accession>A0A5S9R448</accession>
<dbReference type="Proteomes" id="UP000430146">
    <property type="component" value="Unassembled WGS sequence"/>
</dbReference>